<comment type="caution">
    <text evidence="4">The sequence shown here is derived from an EMBL/GenBank/DDBJ whole genome shotgun (WGS) entry which is preliminary data.</text>
</comment>
<dbReference type="PANTHER" id="PTHR12215">
    <property type="entry name" value="PHOSPHOPANTETHEINE TRANSFERASE"/>
    <property type="match status" value="1"/>
</dbReference>
<name>A0ABV3X9Z9_9ACTN</name>
<dbReference type="SUPFAM" id="SSF56214">
    <property type="entry name" value="4'-phosphopantetheinyl transferase"/>
    <property type="match status" value="2"/>
</dbReference>
<evidence type="ECO:0000256" key="1">
    <source>
        <dbReference type="ARBA" id="ARBA00010990"/>
    </source>
</evidence>
<protein>
    <submittedName>
        <fullName evidence="4">4'-phosphopantetheinyl transferase superfamily protein</fullName>
    </submittedName>
</protein>
<accession>A0ABV3X9Z9</accession>
<evidence type="ECO:0000256" key="2">
    <source>
        <dbReference type="ARBA" id="ARBA00022679"/>
    </source>
</evidence>
<dbReference type="Proteomes" id="UP001560045">
    <property type="component" value="Unassembled WGS sequence"/>
</dbReference>
<comment type="similarity">
    <text evidence="1">Belongs to the P-Pant transferase superfamily. Gsp/Sfp/HetI/AcpT family.</text>
</comment>
<dbReference type="PANTHER" id="PTHR12215:SF10">
    <property type="entry name" value="L-AMINOADIPATE-SEMIALDEHYDE DEHYDROGENASE-PHOSPHOPANTETHEINYL TRANSFERASE"/>
    <property type="match status" value="1"/>
</dbReference>
<dbReference type="EMBL" id="JBFNXQ010000006">
    <property type="protein sequence ID" value="MEX5717388.1"/>
    <property type="molecule type" value="Genomic_DNA"/>
</dbReference>
<sequence>MWWAAPVPPERAGALVALLDVHERARLERLRRPDDRARHLAAHALARLALGAVLGAAPAGLQVDRTCRCGGQHGKPRLVGDRLPGFSLTHSGDVVGVAVSTDHLVGLDVERRRAIDGLDELARHVRAPGEDDSGDFFTTWTRKEALLKATGDGLATPMADLELGPGPRLVRWGGARPRSPMWVRDLVVAPGHCAAIAGIGVAAPPVEVRDGAALLAAAGA</sequence>
<dbReference type="InterPro" id="IPR050559">
    <property type="entry name" value="P-Pant_transferase_sf"/>
</dbReference>
<evidence type="ECO:0000313" key="4">
    <source>
        <dbReference type="EMBL" id="MEX5717388.1"/>
    </source>
</evidence>
<reference evidence="4 5" key="1">
    <citation type="submission" date="2024-06" db="EMBL/GenBank/DDBJ databases">
        <title>Draft genome sequence of Geodermatophilus badlandi, a novel member of the Geodermatophilaceae isolated from badland sedimentary rocks in the Red desert, Wyoming, USA.</title>
        <authorList>
            <person name="Ben Tekaya S."/>
            <person name="Nouioui I."/>
            <person name="Flores G.M."/>
            <person name="Shaal M.N."/>
            <person name="Bredoire F."/>
            <person name="Basile F."/>
            <person name="Van Diepen L."/>
            <person name="Ward N.L."/>
        </authorList>
    </citation>
    <scope>NUCLEOTIDE SEQUENCE [LARGE SCALE GENOMIC DNA]</scope>
    <source>
        <strain evidence="4 5">WL48A</strain>
    </source>
</reference>
<keyword evidence="5" id="KW-1185">Reference proteome</keyword>
<dbReference type="Gene3D" id="3.90.470.20">
    <property type="entry name" value="4'-phosphopantetheinyl transferase domain"/>
    <property type="match status" value="2"/>
</dbReference>
<dbReference type="InterPro" id="IPR008278">
    <property type="entry name" value="4-PPantetheinyl_Trfase_dom"/>
</dbReference>
<dbReference type="Pfam" id="PF01648">
    <property type="entry name" value="ACPS"/>
    <property type="match status" value="1"/>
</dbReference>
<proteinExistence type="inferred from homology"/>
<feature type="domain" description="4'-phosphopantetheinyl transferase" evidence="3">
    <location>
        <begin position="105"/>
        <end position="165"/>
    </location>
</feature>
<dbReference type="InterPro" id="IPR037143">
    <property type="entry name" value="4-PPantetheinyl_Trfase_dom_sf"/>
</dbReference>
<keyword evidence="2 4" id="KW-0808">Transferase</keyword>
<evidence type="ECO:0000313" key="5">
    <source>
        <dbReference type="Proteomes" id="UP001560045"/>
    </source>
</evidence>
<dbReference type="RefSeq" id="WP_369203174.1">
    <property type="nucleotide sequence ID" value="NZ_JBFNXQ010000006.1"/>
</dbReference>
<organism evidence="4 5">
    <name type="scientific">Geodermatophilus maliterrae</name>
    <dbReference type="NCBI Taxonomy" id="3162531"/>
    <lineage>
        <taxon>Bacteria</taxon>
        <taxon>Bacillati</taxon>
        <taxon>Actinomycetota</taxon>
        <taxon>Actinomycetes</taxon>
        <taxon>Geodermatophilales</taxon>
        <taxon>Geodermatophilaceae</taxon>
        <taxon>Geodermatophilus</taxon>
    </lineage>
</organism>
<evidence type="ECO:0000259" key="3">
    <source>
        <dbReference type="Pfam" id="PF01648"/>
    </source>
</evidence>
<gene>
    <name evidence="4" type="ORF">ABQ292_03275</name>
</gene>
<dbReference type="GO" id="GO:0016740">
    <property type="term" value="F:transferase activity"/>
    <property type="evidence" value="ECO:0007669"/>
    <property type="project" value="UniProtKB-KW"/>
</dbReference>